<feature type="region of interest" description="Disordered" evidence="1">
    <location>
        <begin position="1"/>
        <end position="69"/>
    </location>
</feature>
<reference evidence="2" key="1">
    <citation type="submission" date="2014-05" db="EMBL/GenBank/DDBJ databases">
        <title>The transcriptome of the halophilic microalga Tetraselmis sp. GSL018 isolated from the Great Salt Lake, Utah.</title>
        <authorList>
            <person name="Jinkerson R.E."/>
            <person name="D'Adamo S."/>
            <person name="Posewitz M.C."/>
        </authorList>
    </citation>
    <scope>NUCLEOTIDE SEQUENCE</scope>
    <source>
        <strain evidence="2">GSL018</strain>
    </source>
</reference>
<evidence type="ECO:0000313" key="2">
    <source>
        <dbReference type="EMBL" id="JAC75414.1"/>
    </source>
</evidence>
<feature type="non-terminal residue" evidence="2">
    <location>
        <position position="69"/>
    </location>
</feature>
<proteinExistence type="predicted"/>
<name>A0A061RXB9_9CHLO</name>
<gene>
    <name evidence="2" type="ORF">TSPGSL018_23146</name>
</gene>
<feature type="non-terminal residue" evidence="2">
    <location>
        <position position="1"/>
    </location>
</feature>
<dbReference type="AlphaFoldDB" id="A0A061RXB9"/>
<accession>A0A061RXB9</accession>
<protein>
    <submittedName>
        <fullName evidence="2">Uncharacterized protein</fullName>
    </submittedName>
</protein>
<organism evidence="2">
    <name type="scientific">Tetraselmis sp. GSL018</name>
    <dbReference type="NCBI Taxonomy" id="582737"/>
    <lineage>
        <taxon>Eukaryota</taxon>
        <taxon>Viridiplantae</taxon>
        <taxon>Chlorophyta</taxon>
        <taxon>core chlorophytes</taxon>
        <taxon>Chlorodendrophyceae</taxon>
        <taxon>Chlorodendrales</taxon>
        <taxon>Chlorodendraceae</taxon>
        <taxon>Tetraselmis</taxon>
    </lineage>
</organism>
<sequence>RAEADPCAETARSPVAPPSAPDRVRGAGDSRVLLCGAPILSRQTPPPPPSRCSWPLLPPRQGSCQGVSS</sequence>
<evidence type="ECO:0000256" key="1">
    <source>
        <dbReference type="SAM" id="MobiDB-lite"/>
    </source>
</evidence>
<dbReference type="EMBL" id="GBEZ01010240">
    <property type="protein sequence ID" value="JAC75414.1"/>
    <property type="molecule type" value="Transcribed_RNA"/>
</dbReference>